<reference evidence="3 4" key="1">
    <citation type="submission" date="2020-08" db="EMBL/GenBank/DDBJ databases">
        <title>Genomic Encyclopedia of Type Strains, Phase IV (KMG-V): Genome sequencing to study the core and pangenomes of soil and plant-associated prokaryotes.</title>
        <authorList>
            <person name="Whitman W."/>
        </authorList>
    </citation>
    <scope>NUCLEOTIDE SEQUENCE [LARGE SCALE GENOMIC DNA]</scope>
    <source>
        <strain evidence="3 4">MP7CTX6</strain>
    </source>
</reference>
<proteinExistence type="predicted"/>
<dbReference type="Gene3D" id="3.30.160.710">
    <property type="match status" value="9"/>
</dbReference>
<protein>
    <submittedName>
        <fullName evidence="3">Gliding motility-associated-like protein</fullName>
    </submittedName>
</protein>
<dbReference type="Pfam" id="PF18676">
    <property type="entry name" value="MBG_2"/>
    <property type="match status" value="10"/>
</dbReference>
<name>A0A7W9DJ28_9SPHI</name>
<evidence type="ECO:0000259" key="2">
    <source>
        <dbReference type="Pfam" id="PF18676"/>
    </source>
</evidence>
<accession>A0A7W9DJ28</accession>
<feature type="domain" description="MBG" evidence="2">
    <location>
        <begin position="184"/>
        <end position="261"/>
    </location>
</feature>
<feature type="domain" description="MBG" evidence="2">
    <location>
        <begin position="350"/>
        <end position="426"/>
    </location>
</feature>
<comment type="caution">
    <text evidence="3">The sequence shown here is derived from an EMBL/GenBank/DDBJ whole genome shotgun (WGS) entry which is preliminary data.</text>
</comment>
<dbReference type="Pfam" id="PF12733">
    <property type="entry name" value="Cadherin-like"/>
    <property type="match status" value="1"/>
</dbReference>
<gene>
    <name evidence="3" type="ORF">HDE69_001787</name>
</gene>
<organism evidence="3 4">
    <name type="scientific">Pedobacter cryoconitis</name>
    <dbReference type="NCBI Taxonomy" id="188932"/>
    <lineage>
        <taxon>Bacteria</taxon>
        <taxon>Pseudomonadati</taxon>
        <taxon>Bacteroidota</taxon>
        <taxon>Sphingobacteriia</taxon>
        <taxon>Sphingobacteriales</taxon>
        <taxon>Sphingobacteriaceae</taxon>
        <taxon>Pedobacter</taxon>
    </lineage>
</organism>
<evidence type="ECO:0000259" key="1">
    <source>
        <dbReference type="Pfam" id="PF12733"/>
    </source>
</evidence>
<dbReference type="InterPro" id="IPR041286">
    <property type="entry name" value="MBG_2"/>
</dbReference>
<feature type="domain" description="MBG" evidence="2">
    <location>
        <begin position="670"/>
        <end position="745"/>
    </location>
</feature>
<evidence type="ECO:0000313" key="4">
    <source>
        <dbReference type="Proteomes" id="UP000537718"/>
    </source>
</evidence>
<feature type="domain" description="MBG" evidence="2">
    <location>
        <begin position="516"/>
        <end position="587"/>
    </location>
</feature>
<feature type="domain" description="MBG" evidence="2">
    <location>
        <begin position="751"/>
        <end position="826"/>
    </location>
</feature>
<dbReference type="EMBL" id="JACHCF010000003">
    <property type="protein sequence ID" value="MBB5620738.1"/>
    <property type="molecule type" value="Genomic_DNA"/>
</dbReference>
<feature type="domain" description="MBG" evidence="2">
    <location>
        <begin position="101"/>
        <end position="178"/>
    </location>
</feature>
<feature type="domain" description="MBG" evidence="2">
    <location>
        <begin position="593"/>
        <end position="664"/>
    </location>
</feature>
<feature type="domain" description="MBG" evidence="2">
    <location>
        <begin position="18"/>
        <end position="95"/>
    </location>
</feature>
<dbReference type="AlphaFoldDB" id="A0A7W9DJ28"/>
<dbReference type="InterPro" id="IPR025883">
    <property type="entry name" value="Cadherin-like_domain"/>
</dbReference>
<feature type="domain" description="MBG" evidence="2">
    <location>
        <begin position="433"/>
        <end position="510"/>
    </location>
</feature>
<dbReference type="InterPro" id="IPR026341">
    <property type="entry name" value="T9SS_type_B"/>
</dbReference>
<dbReference type="RefSeq" id="WP_183866736.1">
    <property type="nucleotide sequence ID" value="NZ_JACHCF010000003.1"/>
</dbReference>
<dbReference type="Proteomes" id="UP000537718">
    <property type="component" value="Unassembled WGS sequence"/>
</dbReference>
<feature type="domain" description="MBG" evidence="2">
    <location>
        <begin position="267"/>
        <end position="344"/>
    </location>
</feature>
<feature type="non-terminal residue" evidence="3">
    <location>
        <position position="1"/>
    </location>
</feature>
<evidence type="ECO:0000313" key="3">
    <source>
        <dbReference type="EMBL" id="MBB5620738.1"/>
    </source>
</evidence>
<sequence length="1019" mass="103345">DYTISYVPGSLTITAAPLTITADNQTKAYGAAIPTLTASYTGFVNGDTQANLATAPTLITTATAASSVAGSPYAITASGAVSPDYTISYVPGSLTITAAPLTITADNQTKAYGAALPILTASYTGFVNGDTQASLTTAPTLTTTATAASSVAGSPYAITASGAVSPDYTISYVPGSLTITAAPLTITADNKTKAYGAALPTLTASYTGFVNGDTQASLTTAPTLTTTATAASSVAGSPYAITASGAVSPDYTISYVPGSLTITAAPLTITADNKTKAYGAALPTLTASYTGFVNGDTQASLTTAPTLNTTATAASAVAGSPYAIIASGAVSPDYTISYVPGSLTITAAPLTITTDNQTKAYGAAIPTLTASYTGFVNGDTQASLTTAPTLTTTATAASSVAGSPYAITASGAVSADYTISYVPGNLIITAAPLTITADNKTKAYGAALPTLTASYTGFVNGDTQASLTTLPTLTTAATATSSVAGSPYTITASGAVSTDYTINYVPGNLTINTLAVTVTADAKTKTYGDADPALTYQITSGALAAPDTFTGTLTRASGESVNTYAITQGTLTLNNNYVLTYVPANLTIGTRAVTVTADAQTKSYGTADPALTYQITSGNLVASDSFTGSLTRVPGESVNTYAITQGTLALNSNYVLNYTGANLTITKRVLTITANNQNKVYGSANPSFTVSYSGFVGGDNPSILTSQPVISTTASTGSGVNTYPITVSGAAVANYDIVYVPGTLTLSKAVLTITADNKTRSYGLNNPPFTLAYSGFVNGEDMNALSVQPVATSTATTTTAPGNYPITVNGAASANYSFNYVNGNLTIIAVNGTNVSNLTISSGILSPAFTPANHNYTTSVDNGSDNIRFTITFDPAASVKINGLTAPNGSSSAGVPLNVGNNTITIVVTAQDGVTTNTYTVTVYRGEPATSITATNILTPNGDGKNDTWVIGDIQLYPKNSVTVYDRAGRKVYFKQGYTNDWDGTLKGEPLVQGTYYYTVDLGPGLPKFRGFITLLRSN</sequence>
<dbReference type="Pfam" id="PF13585">
    <property type="entry name" value="CHU_C"/>
    <property type="match status" value="1"/>
</dbReference>
<feature type="domain" description="Cadherin-like beta-sandwich-like" evidence="1">
    <location>
        <begin position="836"/>
        <end position="925"/>
    </location>
</feature>
<dbReference type="NCBIfam" id="TIGR04131">
    <property type="entry name" value="Bac_Flav_CTERM"/>
    <property type="match status" value="1"/>
</dbReference>